<evidence type="ECO:0000256" key="2">
    <source>
        <dbReference type="ARBA" id="ARBA00010143"/>
    </source>
</evidence>
<comment type="subunit">
    <text evidence="6">Component of the RIX1 complex, composed of IPI1, RIX1/IPI2 and IPI3 in a 1:2:2 stoichiometry. The complex interacts (via RIX1) with MDN1 (via its hexameric AAA ATPase ring) and the pre-60S ribosome particles.</text>
</comment>
<evidence type="ECO:0000256" key="1">
    <source>
        <dbReference type="ARBA" id="ARBA00002355"/>
    </source>
</evidence>
<evidence type="ECO:0000256" key="7">
    <source>
        <dbReference type="SAM" id="Coils"/>
    </source>
</evidence>
<comment type="similarity">
    <text evidence="2 6">Belongs to the WD repeat IPI3/WDR18 family.</text>
</comment>
<feature type="repeat" description="WD" evidence="5">
    <location>
        <begin position="132"/>
        <end position="165"/>
    </location>
</feature>
<evidence type="ECO:0000256" key="6">
    <source>
        <dbReference type="RuleBase" id="RU369067"/>
    </source>
</evidence>
<dbReference type="Pfam" id="PF00400">
    <property type="entry name" value="WD40"/>
    <property type="match status" value="2"/>
</dbReference>
<dbReference type="GO" id="GO:0120330">
    <property type="term" value="C:rixosome complex"/>
    <property type="evidence" value="ECO:0007669"/>
    <property type="project" value="UniProtKB-UniRule"/>
</dbReference>
<gene>
    <name evidence="9" type="ORF">PMG11_06086</name>
</gene>
<dbReference type="EMBL" id="CDHK01000005">
    <property type="protein sequence ID" value="CEJ57392.1"/>
    <property type="molecule type" value="Genomic_DNA"/>
</dbReference>
<organism evidence="9 10">
    <name type="scientific">Penicillium brasilianum</name>
    <dbReference type="NCBI Taxonomy" id="104259"/>
    <lineage>
        <taxon>Eukaryota</taxon>
        <taxon>Fungi</taxon>
        <taxon>Dikarya</taxon>
        <taxon>Ascomycota</taxon>
        <taxon>Pezizomycotina</taxon>
        <taxon>Eurotiomycetes</taxon>
        <taxon>Eurotiomycetidae</taxon>
        <taxon>Eurotiales</taxon>
        <taxon>Aspergillaceae</taxon>
        <taxon>Penicillium</taxon>
    </lineage>
</organism>
<dbReference type="PANTHER" id="PTHR18763">
    <property type="entry name" value="WD-REPEAT PROTEIN 18"/>
    <property type="match status" value="1"/>
</dbReference>
<dbReference type="GO" id="GO:0006261">
    <property type="term" value="P:DNA-templated DNA replication"/>
    <property type="evidence" value="ECO:0007669"/>
    <property type="project" value="TreeGrafter"/>
</dbReference>
<evidence type="ECO:0000256" key="5">
    <source>
        <dbReference type="PROSITE-ProRule" id="PRU00221"/>
    </source>
</evidence>
<dbReference type="PANTHER" id="PTHR18763:SF0">
    <property type="entry name" value="WD REPEAT-CONTAINING PROTEIN 18"/>
    <property type="match status" value="1"/>
</dbReference>
<comment type="subcellular location">
    <subcellularLocation>
        <location evidence="6">Nucleus</location>
    </subcellularLocation>
</comment>
<dbReference type="GO" id="GO:0006364">
    <property type="term" value="P:rRNA processing"/>
    <property type="evidence" value="ECO:0007669"/>
    <property type="project" value="UniProtKB-UniRule"/>
</dbReference>
<dbReference type="Gene3D" id="2.130.10.10">
    <property type="entry name" value="YVTN repeat-like/Quinoprotein amine dehydrogenase"/>
    <property type="match status" value="2"/>
</dbReference>
<dbReference type="Proteomes" id="UP000042958">
    <property type="component" value="Unassembled WGS sequence"/>
</dbReference>
<keyword evidence="3 5" id="KW-0853">WD repeat</keyword>
<keyword evidence="6" id="KW-0539">Nucleus</keyword>
<name>A0A0F7TQX8_PENBI</name>
<dbReference type="FunFam" id="2.130.10.10:FF:000929">
    <property type="entry name" value="Ribosomal assembly complex component Ipi3"/>
    <property type="match status" value="1"/>
</dbReference>
<dbReference type="STRING" id="104259.A0A0F7TQX8"/>
<evidence type="ECO:0000313" key="10">
    <source>
        <dbReference type="Proteomes" id="UP000042958"/>
    </source>
</evidence>
<dbReference type="InterPro" id="IPR001680">
    <property type="entry name" value="WD40_rpt"/>
</dbReference>
<dbReference type="InterPro" id="IPR015943">
    <property type="entry name" value="WD40/YVTN_repeat-like_dom_sf"/>
</dbReference>
<keyword evidence="10" id="KW-1185">Reference proteome</keyword>
<proteinExistence type="inferred from homology"/>
<dbReference type="OrthoDB" id="756370at2759"/>
<keyword evidence="4" id="KW-0677">Repeat</keyword>
<keyword evidence="6" id="KW-0698">rRNA processing</keyword>
<evidence type="ECO:0000256" key="3">
    <source>
        <dbReference type="ARBA" id="ARBA00022574"/>
    </source>
</evidence>
<dbReference type="PROSITE" id="PS50082">
    <property type="entry name" value="WD_REPEATS_2"/>
    <property type="match status" value="2"/>
</dbReference>
<feature type="coiled-coil region" evidence="7">
    <location>
        <begin position="466"/>
        <end position="542"/>
    </location>
</feature>
<reference evidence="10" key="1">
    <citation type="journal article" date="2015" name="Genome Announc.">
        <title>Draft genome sequence of the fungus Penicillium brasilianum MG11.</title>
        <authorList>
            <person name="Horn F."/>
            <person name="Linde J."/>
            <person name="Mattern D.J."/>
            <person name="Walther G."/>
            <person name="Guthke R."/>
            <person name="Brakhage A.A."/>
            <person name="Valiante V."/>
        </authorList>
    </citation>
    <scope>NUCLEOTIDE SEQUENCE [LARGE SCALE GENOMIC DNA]</scope>
    <source>
        <strain evidence="10">MG11</strain>
    </source>
</reference>
<evidence type="ECO:0000313" key="9">
    <source>
        <dbReference type="EMBL" id="CEJ57392.1"/>
    </source>
</evidence>
<dbReference type="SUPFAM" id="SSF50978">
    <property type="entry name" value="WD40 repeat-like"/>
    <property type="match status" value="1"/>
</dbReference>
<dbReference type="FunFam" id="2.130.10.10:FF:000982">
    <property type="entry name" value="Ribosomal assembly complex component Ipi3"/>
    <property type="match status" value="1"/>
</dbReference>
<dbReference type="AlphaFoldDB" id="A0A0F7TQX8"/>
<keyword evidence="7" id="KW-0175">Coiled coil</keyword>
<dbReference type="GO" id="GO:0005656">
    <property type="term" value="C:nuclear pre-replicative complex"/>
    <property type="evidence" value="ECO:0007669"/>
    <property type="project" value="TreeGrafter"/>
</dbReference>
<comment type="function">
    <text evidence="1 6">Component of the RIX1 complex required for processing of ITS2 sequences from 35S pre-rRNA.</text>
</comment>
<feature type="repeat" description="WD" evidence="5">
    <location>
        <begin position="190"/>
        <end position="234"/>
    </location>
</feature>
<accession>A0A0F7TQX8</accession>
<sequence length="581" mass="63291">MHRAPFSMLSESFVASTLSSAKTPTATLRDVGICLQEFQPSPQLRSTFKKSSTTTNCLAVSPSHIFSAQADKAVVHVYSREKGNQEALVPFPERIRSIAVAGAKYGDVLVLGTEGGRLILWETCTGRQVATTASHLQPVTSIVVDPTSNFILSGSDDASIHVWSIPSILSFSKPAQGRERQPPNAPIRTFSNHRAAITSLAVGHSAGRHNIAVSTAKDNTAIAWDYQTGRVLRTYLLPFSATCVALDPVDRAFYVAYEDGSAQSVDFYRSNSAQNPLHDPSLQSTPAQVSAEDRWLPPSADSGAVKALALSYDGTTLLSAHESGKVLSWNIARRKFTASIADYTHPVTNLVMLLPNGLPLSSQDLKRTIHTIVKPRVDNSFADPAHVPGAVPAEYAFNTHILASSTQPRSRKPSQFSQALTHAYFPDSMIEEGLAELAALRQPGGSDVVRIAPANSSHADTSTPAMTQEDTHVADLEAEVAMLKKKVAVNDTARHANANEVMQLRADVAQLQDYINELHDKQEAAQQDKVQRQARKEELETKRREAWLTAEKKGRNGDAVMRKMEIDDGMLTSESDDQYDE</sequence>
<dbReference type="InterPro" id="IPR045227">
    <property type="entry name" value="WDR18/Ipi3/RID3"/>
</dbReference>
<feature type="region of interest" description="Disordered" evidence="8">
    <location>
        <begin position="558"/>
        <end position="581"/>
    </location>
</feature>
<evidence type="ECO:0000256" key="4">
    <source>
        <dbReference type="ARBA" id="ARBA00022737"/>
    </source>
</evidence>
<dbReference type="SMART" id="SM00320">
    <property type="entry name" value="WD40"/>
    <property type="match status" value="5"/>
</dbReference>
<protein>
    <recommendedName>
        <fullName evidence="6">Pre-rRNA-processing protein IPI3</fullName>
    </recommendedName>
</protein>
<dbReference type="PROSITE" id="PS50294">
    <property type="entry name" value="WD_REPEATS_REGION"/>
    <property type="match status" value="1"/>
</dbReference>
<evidence type="ECO:0000256" key="8">
    <source>
        <dbReference type="SAM" id="MobiDB-lite"/>
    </source>
</evidence>
<dbReference type="InterPro" id="IPR036322">
    <property type="entry name" value="WD40_repeat_dom_sf"/>
</dbReference>